<accession>A0AAV0WIZ2</accession>
<reference evidence="1 2" key="1">
    <citation type="submission" date="2023-01" db="EMBL/GenBank/DDBJ databases">
        <authorList>
            <person name="Whitehead M."/>
        </authorList>
    </citation>
    <scope>NUCLEOTIDE SEQUENCE [LARGE SCALE GENOMIC DNA]</scope>
</reference>
<protein>
    <submittedName>
        <fullName evidence="1">Uncharacterized protein</fullName>
    </submittedName>
</protein>
<gene>
    <name evidence="1" type="ORF">MEUPH1_LOCUS11593</name>
</gene>
<dbReference type="AlphaFoldDB" id="A0AAV0WIZ2"/>
<dbReference type="Proteomes" id="UP001160148">
    <property type="component" value="Unassembled WGS sequence"/>
</dbReference>
<sequence>MPNKMKRINCDCNIVEILKDLSIFSLNQIRKCSNTACQKQFATITFPSLLFNFKDEKISELQTLTDKYDRFEANEKHCTEDNCKGNIIYEKISNNMLFIAISCENESPIPNEIKNCQLGDIPNFLRIGEKLLYLRGTIGYYPPLLNTRAIGHYVGFAKRSNIYWEVS</sequence>
<proteinExistence type="predicted"/>
<comment type="caution">
    <text evidence="1">The sequence shown here is derived from an EMBL/GenBank/DDBJ whole genome shotgun (WGS) entry which is preliminary data.</text>
</comment>
<evidence type="ECO:0000313" key="1">
    <source>
        <dbReference type="EMBL" id="CAI6355777.1"/>
    </source>
</evidence>
<name>A0AAV0WIZ2_9HEMI</name>
<dbReference type="EMBL" id="CARXXK010000002">
    <property type="protein sequence ID" value="CAI6355777.1"/>
    <property type="molecule type" value="Genomic_DNA"/>
</dbReference>
<organism evidence="1 2">
    <name type="scientific">Macrosiphum euphorbiae</name>
    <name type="common">potato aphid</name>
    <dbReference type="NCBI Taxonomy" id="13131"/>
    <lineage>
        <taxon>Eukaryota</taxon>
        <taxon>Metazoa</taxon>
        <taxon>Ecdysozoa</taxon>
        <taxon>Arthropoda</taxon>
        <taxon>Hexapoda</taxon>
        <taxon>Insecta</taxon>
        <taxon>Pterygota</taxon>
        <taxon>Neoptera</taxon>
        <taxon>Paraneoptera</taxon>
        <taxon>Hemiptera</taxon>
        <taxon>Sternorrhyncha</taxon>
        <taxon>Aphidomorpha</taxon>
        <taxon>Aphidoidea</taxon>
        <taxon>Aphididae</taxon>
        <taxon>Macrosiphini</taxon>
        <taxon>Macrosiphum</taxon>
    </lineage>
</organism>
<evidence type="ECO:0000313" key="2">
    <source>
        <dbReference type="Proteomes" id="UP001160148"/>
    </source>
</evidence>
<keyword evidence="2" id="KW-1185">Reference proteome</keyword>